<feature type="region of interest" description="Disordered" evidence="1">
    <location>
        <begin position="92"/>
        <end position="112"/>
    </location>
</feature>
<feature type="region of interest" description="Disordered" evidence="1">
    <location>
        <begin position="157"/>
        <end position="233"/>
    </location>
</feature>
<feature type="compositionally biased region" description="Low complexity" evidence="1">
    <location>
        <begin position="217"/>
        <end position="226"/>
    </location>
</feature>
<protein>
    <submittedName>
        <fullName evidence="2">Uncharacterized protein</fullName>
    </submittedName>
</protein>
<dbReference type="Proteomes" id="UP000318478">
    <property type="component" value="Unassembled WGS sequence"/>
</dbReference>
<sequence length="277" mass="29950">MTRDLCWGREPVPYSSSPCSRAGGLLSSLAVLTLLVGNAVAGTEYGGAPGLTQGLDDLLTPPPAADQRQAPPRNPGLVPDRQVLDKLLQDNLDGKPQAPIVGEDVGKPGEDPLARVQESMGQASELIDRLDQGTKEVQEQIVSDLDVLIAKMEKQCQGGQCNNPKPNDSQQSKRSQPKPSQQSESKPKPGEPKPGQGKPSQSTAQNAAGDSTKRLDSSAGEAASGRSSEELMKEVWGHLPQRLREQMMQGSSDEFLPQYREEIERYYQRLAEEEAGR</sequence>
<name>A0A5C5YRM2_9BACT</name>
<evidence type="ECO:0000313" key="3">
    <source>
        <dbReference type="Proteomes" id="UP000318478"/>
    </source>
</evidence>
<comment type="caution">
    <text evidence="2">The sequence shown here is derived from an EMBL/GenBank/DDBJ whole genome shotgun (WGS) entry which is preliminary data.</text>
</comment>
<proteinExistence type="predicted"/>
<evidence type="ECO:0000313" key="2">
    <source>
        <dbReference type="EMBL" id="TWT77498.1"/>
    </source>
</evidence>
<organism evidence="2 3">
    <name type="scientific">Posidoniimonas polymericola</name>
    <dbReference type="NCBI Taxonomy" id="2528002"/>
    <lineage>
        <taxon>Bacteria</taxon>
        <taxon>Pseudomonadati</taxon>
        <taxon>Planctomycetota</taxon>
        <taxon>Planctomycetia</taxon>
        <taxon>Pirellulales</taxon>
        <taxon>Lacipirellulaceae</taxon>
        <taxon>Posidoniimonas</taxon>
    </lineage>
</organism>
<feature type="compositionally biased region" description="Low complexity" evidence="1">
    <location>
        <begin position="169"/>
        <end position="184"/>
    </location>
</feature>
<dbReference type="EMBL" id="SJPO01000004">
    <property type="protein sequence ID" value="TWT77498.1"/>
    <property type="molecule type" value="Genomic_DNA"/>
</dbReference>
<evidence type="ECO:0000256" key="1">
    <source>
        <dbReference type="SAM" id="MobiDB-lite"/>
    </source>
</evidence>
<dbReference type="AlphaFoldDB" id="A0A5C5YRM2"/>
<gene>
    <name evidence="2" type="ORF">Pla123a_21590</name>
</gene>
<reference evidence="2 3" key="1">
    <citation type="submission" date="2019-02" db="EMBL/GenBank/DDBJ databases">
        <title>Deep-cultivation of Planctomycetes and their phenomic and genomic characterization uncovers novel biology.</title>
        <authorList>
            <person name="Wiegand S."/>
            <person name="Jogler M."/>
            <person name="Boedeker C."/>
            <person name="Pinto D."/>
            <person name="Vollmers J."/>
            <person name="Rivas-Marin E."/>
            <person name="Kohn T."/>
            <person name="Peeters S.H."/>
            <person name="Heuer A."/>
            <person name="Rast P."/>
            <person name="Oberbeckmann S."/>
            <person name="Bunk B."/>
            <person name="Jeske O."/>
            <person name="Meyerdierks A."/>
            <person name="Storesund J.E."/>
            <person name="Kallscheuer N."/>
            <person name="Luecker S."/>
            <person name="Lage O.M."/>
            <person name="Pohl T."/>
            <person name="Merkel B.J."/>
            <person name="Hornburger P."/>
            <person name="Mueller R.-W."/>
            <person name="Bruemmer F."/>
            <person name="Labrenz M."/>
            <person name="Spormann A.M."/>
            <person name="Op Den Camp H."/>
            <person name="Overmann J."/>
            <person name="Amann R."/>
            <person name="Jetten M.S.M."/>
            <person name="Mascher T."/>
            <person name="Medema M.H."/>
            <person name="Devos D.P."/>
            <person name="Kaster A.-K."/>
            <person name="Ovreas L."/>
            <person name="Rohde M."/>
            <person name="Galperin M.Y."/>
            <person name="Jogler C."/>
        </authorList>
    </citation>
    <scope>NUCLEOTIDE SEQUENCE [LARGE SCALE GENOMIC DNA]</scope>
    <source>
        <strain evidence="2 3">Pla123a</strain>
    </source>
</reference>
<feature type="compositionally biased region" description="Polar residues" evidence="1">
    <location>
        <begin position="157"/>
        <end position="168"/>
    </location>
</feature>
<keyword evidence="3" id="KW-1185">Reference proteome</keyword>
<accession>A0A5C5YRM2</accession>